<evidence type="ECO:0000256" key="1">
    <source>
        <dbReference type="SAM" id="MobiDB-lite"/>
    </source>
</evidence>
<proteinExistence type="predicted"/>
<reference evidence="2 3" key="1">
    <citation type="submission" date="2014-04" db="EMBL/GenBank/DDBJ databases">
        <title>Evolutionary Origins and Diversification of the Mycorrhizal Mutualists.</title>
        <authorList>
            <consortium name="DOE Joint Genome Institute"/>
            <consortium name="Mycorrhizal Genomics Consortium"/>
            <person name="Kohler A."/>
            <person name="Kuo A."/>
            <person name="Nagy L.G."/>
            <person name="Floudas D."/>
            <person name="Copeland A."/>
            <person name="Barry K.W."/>
            <person name="Cichocki N."/>
            <person name="Veneault-Fourrey C."/>
            <person name="LaButti K."/>
            <person name="Lindquist E.A."/>
            <person name="Lipzen A."/>
            <person name="Lundell T."/>
            <person name="Morin E."/>
            <person name="Murat C."/>
            <person name="Riley R."/>
            <person name="Ohm R."/>
            <person name="Sun H."/>
            <person name="Tunlid A."/>
            <person name="Henrissat B."/>
            <person name="Grigoriev I.V."/>
            <person name="Hibbett D.S."/>
            <person name="Martin F."/>
        </authorList>
    </citation>
    <scope>NUCLEOTIDE SEQUENCE [LARGE SCALE GENOMIC DNA]</scope>
    <source>
        <strain evidence="2 3">Koide BX008</strain>
    </source>
</reference>
<dbReference type="STRING" id="946122.A0A0C2WUN9"/>
<name>A0A0C2WUN9_AMAMK</name>
<dbReference type="Proteomes" id="UP000054549">
    <property type="component" value="Unassembled WGS sequence"/>
</dbReference>
<keyword evidence="3" id="KW-1185">Reference proteome</keyword>
<dbReference type="EMBL" id="KN818305">
    <property type="protein sequence ID" value="KIL60063.1"/>
    <property type="molecule type" value="Genomic_DNA"/>
</dbReference>
<gene>
    <name evidence="2" type="ORF">M378DRAFT_168579</name>
</gene>
<sequence length="184" mass="19724">MAVGTSKRPHKRRRTLTSPVSNVLTGSADAPVPRVIPATSKFSGFLACKSCHRSSAGIQGQLIRCPRCSAPTCAICSRTCNTRVPSQPPTPHLTWSPSPSPTQSSRSLSTGLDSNSNSGTEKITTVTGKRRKDTDDDSTDAIDDDFRSDADYGTEPGCGRTICRDCCIENIQSNTISCYDCYGQ</sequence>
<feature type="compositionally biased region" description="Low complexity" evidence="1">
    <location>
        <begin position="94"/>
        <end position="110"/>
    </location>
</feature>
<feature type="compositionally biased region" description="Polar residues" evidence="1">
    <location>
        <begin position="16"/>
        <end position="25"/>
    </location>
</feature>
<organism evidence="2 3">
    <name type="scientific">Amanita muscaria (strain Koide BX008)</name>
    <dbReference type="NCBI Taxonomy" id="946122"/>
    <lineage>
        <taxon>Eukaryota</taxon>
        <taxon>Fungi</taxon>
        <taxon>Dikarya</taxon>
        <taxon>Basidiomycota</taxon>
        <taxon>Agaricomycotina</taxon>
        <taxon>Agaricomycetes</taxon>
        <taxon>Agaricomycetidae</taxon>
        <taxon>Agaricales</taxon>
        <taxon>Pluteineae</taxon>
        <taxon>Amanitaceae</taxon>
        <taxon>Amanita</taxon>
    </lineage>
</organism>
<evidence type="ECO:0000313" key="3">
    <source>
        <dbReference type="Proteomes" id="UP000054549"/>
    </source>
</evidence>
<feature type="compositionally biased region" description="Polar residues" evidence="1">
    <location>
        <begin position="111"/>
        <end position="127"/>
    </location>
</feature>
<dbReference type="InParanoid" id="A0A0C2WUN9"/>
<protein>
    <submittedName>
        <fullName evidence="2">Uncharacterized protein</fullName>
    </submittedName>
</protein>
<accession>A0A0C2WUN9</accession>
<dbReference type="OrthoDB" id="3240925at2759"/>
<feature type="region of interest" description="Disordered" evidence="1">
    <location>
        <begin position="84"/>
        <end position="148"/>
    </location>
</feature>
<dbReference type="AlphaFoldDB" id="A0A0C2WUN9"/>
<evidence type="ECO:0000313" key="2">
    <source>
        <dbReference type="EMBL" id="KIL60063.1"/>
    </source>
</evidence>
<dbReference type="HOGENOM" id="CLU_099923_0_0_1"/>
<feature type="region of interest" description="Disordered" evidence="1">
    <location>
        <begin position="1"/>
        <end position="28"/>
    </location>
</feature>